<comment type="caution">
    <text evidence="5">The sequence shown here is derived from an EMBL/GenBank/DDBJ whole genome shotgun (WGS) entry which is preliminary data.</text>
</comment>
<keyword evidence="2 5" id="KW-0489">Methyltransferase</keyword>
<dbReference type="EC" id="2.1.1.37" evidence="1"/>
<gene>
    <name evidence="5" type="ORF">OBE_17513</name>
</gene>
<evidence type="ECO:0000256" key="3">
    <source>
        <dbReference type="ARBA" id="ARBA00022679"/>
    </source>
</evidence>
<dbReference type="InterPro" id="IPR001525">
    <property type="entry name" value="C5_MeTfrase"/>
</dbReference>
<proteinExistence type="predicted"/>
<keyword evidence="4" id="KW-0949">S-adenosyl-L-methionine</keyword>
<evidence type="ECO:0000313" key="5">
    <source>
        <dbReference type="EMBL" id="EKC44384.1"/>
    </source>
</evidence>
<dbReference type="PANTHER" id="PTHR23068">
    <property type="entry name" value="DNA CYTOSINE-5- -METHYLTRANSFERASE 3-RELATED"/>
    <property type="match status" value="1"/>
</dbReference>
<evidence type="ECO:0000256" key="2">
    <source>
        <dbReference type="ARBA" id="ARBA00022603"/>
    </source>
</evidence>
<evidence type="ECO:0000256" key="1">
    <source>
        <dbReference type="ARBA" id="ARBA00011975"/>
    </source>
</evidence>
<dbReference type="AlphaFoldDB" id="K1RLF2"/>
<dbReference type="GO" id="GO:0032259">
    <property type="term" value="P:methylation"/>
    <property type="evidence" value="ECO:0007669"/>
    <property type="project" value="UniProtKB-KW"/>
</dbReference>
<dbReference type="InterPro" id="IPR029063">
    <property type="entry name" value="SAM-dependent_MTases_sf"/>
</dbReference>
<feature type="non-terminal residue" evidence="5">
    <location>
        <position position="110"/>
    </location>
</feature>
<evidence type="ECO:0000256" key="4">
    <source>
        <dbReference type="ARBA" id="ARBA00022691"/>
    </source>
</evidence>
<dbReference type="Gene3D" id="3.40.50.150">
    <property type="entry name" value="Vaccinia Virus protein VP39"/>
    <property type="match status" value="1"/>
</dbReference>
<name>K1RLF2_9ZZZZ</name>
<organism evidence="5">
    <name type="scientific">human gut metagenome</name>
    <dbReference type="NCBI Taxonomy" id="408170"/>
    <lineage>
        <taxon>unclassified sequences</taxon>
        <taxon>metagenomes</taxon>
        <taxon>organismal metagenomes</taxon>
    </lineage>
</organism>
<dbReference type="EMBL" id="AJWZ01011685">
    <property type="protein sequence ID" value="EKC44384.1"/>
    <property type="molecule type" value="Genomic_DNA"/>
</dbReference>
<keyword evidence="3 5" id="KW-0808">Transferase</keyword>
<accession>K1RLF2</accession>
<dbReference type="GO" id="GO:0005634">
    <property type="term" value="C:nucleus"/>
    <property type="evidence" value="ECO:0007669"/>
    <property type="project" value="TreeGrafter"/>
</dbReference>
<reference evidence="5" key="1">
    <citation type="journal article" date="2013" name="Environ. Microbiol.">
        <title>Microbiota from the distal guts of lean and obese adolescents exhibit partial functional redundancy besides clear differences in community structure.</title>
        <authorList>
            <person name="Ferrer M."/>
            <person name="Ruiz A."/>
            <person name="Lanza F."/>
            <person name="Haange S.B."/>
            <person name="Oberbach A."/>
            <person name="Till H."/>
            <person name="Bargiela R."/>
            <person name="Campoy C."/>
            <person name="Segura M.T."/>
            <person name="Richter M."/>
            <person name="von Bergen M."/>
            <person name="Seifert J."/>
            <person name="Suarez A."/>
        </authorList>
    </citation>
    <scope>NUCLEOTIDE SEQUENCE</scope>
</reference>
<dbReference type="InterPro" id="IPR050390">
    <property type="entry name" value="C5-Methyltransferase"/>
</dbReference>
<dbReference type="GO" id="GO:0003886">
    <property type="term" value="F:DNA (cytosine-5-)-methyltransferase activity"/>
    <property type="evidence" value="ECO:0007669"/>
    <property type="project" value="UniProtKB-EC"/>
</dbReference>
<dbReference type="PROSITE" id="PS51679">
    <property type="entry name" value="SAM_MT_C5"/>
    <property type="match status" value="1"/>
</dbReference>
<sequence>MPDIKLGSLFDGIGVFPLAASRCGIRPVWASEIEKAPISITKRHFPDMVHLGDITKVDGGKIPPVHVITFGSPCQNLSLIGNRSGLAGAKSSLFYQAFRIIQEMRDATDN</sequence>
<dbReference type="PANTHER" id="PTHR23068:SF25">
    <property type="entry name" value="DNA (CYTOSINE-5)-METHYLTRANSFERASE DRM2"/>
    <property type="match status" value="1"/>
</dbReference>
<dbReference type="Pfam" id="PF00145">
    <property type="entry name" value="DNA_methylase"/>
    <property type="match status" value="1"/>
</dbReference>
<dbReference type="SUPFAM" id="SSF53335">
    <property type="entry name" value="S-adenosyl-L-methionine-dependent methyltransferases"/>
    <property type="match status" value="1"/>
</dbReference>
<protein>
    <recommendedName>
        <fullName evidence="1">DNA (cytosine-5-)-methyltransferase</fullName>
        <ecNumber evidence="1">2.1.1.37</ecNumber>
    </recommendedName>
</protein>